<evidence type="ECO:0000256" key="3">
    <source>
        <dbReference type="ARBA" id="ARBA00022737"/>
    </source>
</evidence>
<dbReference type="Gene3D" id="1.10.533.10">
    <property type="entry name" value="Death Domain, Fas"/>
    <property type="match status" value="1"/>
</dbReference>
<name>A0A8D2KRN2_VARKO</name>
<keyword evidence="2 8" id="KW-0732">Signal</keyword>
<protein>
    <recommendedName>
        <fullName evidence="13">Tumor necrosis factor receptor superfamily member 1A</fullName>
    </recommendedName>
</protein>
<evidence type="ECO:0000256" key="5">
    <source>
        <dbReference type="ARBA" id="ARBA00023180"/>
    </source>
</evidence>
<dbReference type="Gene3D" id="2.10.50.10">
    <property type="entry name" value="Tumor Necrosis Factor Receptor, subunit A, domain 2"/>
    <property type="match status" value="2"/>
</dbReference>
<keyword evidence="12" id="KW-1185">Reference proteome</keyword>
<dbReference type="OrthoDB" id="9408020at2759"/>
<dbReference type="GeneID" id="123033212"/>
<dbReference type="InterPro" id="IPR011029">
    <property type="entry name" value="DEATH-like_dom_sf"/>
</dbReference>
<dbReference type="InterPro" id="IPR052493">
    <property type="entry name" value="TNFRSF1A"/>
</dbReference>
<evidence type="ECO:0000313" key="11">
    <source>
        <dbReference type="Ensembl" id="ENSVKKP00000002208.1"/>
    </source>
</evidence>
<evidence type="ECO:0000259" key="9">
    <source>
        <dbReference type="PROSITE" id="PS50017"/>
    </source>
</evidence>
<evidence type="ECO:0000256" key="4">
    <source>
        <dbReference type="ARBA" id="ARBA00023157"/>
    </source>
</evidence>
<dbReference type="SUPFAM" id="SSF47986">
    <property type="entry name" value="DEATH domain"/>
    <property type="match status" value="1"/>
</dbReference>
<dbReference type="InterPro" id="IPR000488">
    <property type="entry name" value="Death_dom"/>
</dbReference>
<evidence type="ECO:0000259" key="10">
    <source>
        <dbReference type="PROSITE" id="PS50050"/>
    </source>
</evidence>
<keyword evidence="4 6" id="KW-1015">Disulfide bond</keyword>
<dbReference type="GO" id="GO:0006915">
    <property type="term" value="P:apoptotic process"/>
    <property type="evidence" value="ECO:0007669"/>
    <property type="project" value="UniProtKB-KW"/>
</dbReference>
<dbReference type="SMART" id="SM00005">
    <property type="entry name" value="DEATH"/>
    <property type="match status" value="1"/>
</dbReference>
<dbReference type="InterPro" id="IPR033994">
    <property type="entry name" value="TNFRSF1A_death"/>
</dbReference>
<dbReference type="GO" id="GO:0043235">
    <property type="term" value="C:receptor complex"/>
    <property type="evidence" value="ECO:0007669"/>
    <property type="project" value="TreeGrafter"/>
</dbReference>
<dbReference type="PANTHER" id="PTHR46861">
    <property type="entry name" value="TUMOR NECROSIS FACTOR RECEPTOR SUPERFAMILY MEMBER 1A"/>
    <property type="match status" value="1"/>
</dbReference>
<dbReference type="PROSITE" id="PS50050">
    <property type="entry name" value="TNFR_NGFR_2"/>
    <property type="match status" value="2"/>
</dbReference>
<dbReference type="PROSITE" id="PS00652">
    <property type="entry name" value="TNFR_NGFR_1"/>
    <property type="match status" value="1"/>
</dbReference>
<feature type="repeat" description="TNFR-Cys" evidence="6">
    <location>
        <begin position="97"/>
        <end position="139"/>
    </location>
</feature>
<dbReference type="GO" id="GO:0045121">
    <property type="term" value="C:membrane raft"/>
    <property type="evidence" value="ECO:0007669"/>
    <property type="project" value="TreeGrafter"/>
</dbReference>
<keyword evidence="7" id="KW-0812">Transmembrane</keyword>
<dbReference type="GO" id="GO:0043120">
    <property type="term" value="F:tumor necrosis factor binding"/>
    <property type="evidence" value="ECO:0007669"/>
    <property type="project" value="TreeGrafter"/>
</dbReference>
<evidence type="ECO:0008006" key="13">
    <source>
        <dbReference type="Google" id="ProtNLM"/>
    </source>
</evidence>
<reference evidence="11" key="1">
    <citation type="submission" date="2025-08" db="UniProtKB">
        <authorList>
            <consortium name="Ensembl"/>
        </authorList>
    </citation>
    <scope>IDENTIFICATION</scope>
</reference>
<feature type="domain" description="TNFR-Cys" evidence="10">
    <location>
        <begin position="140"/>
        <end position="179"/>
    </location>
</feature>
<keyword evidence="7" id="KW-1133">Transmembrane helix</keyword>
<accession>A0A8D2KRN2</accession>
<dbReference type="KEGG" id="vko:123033212"/>
<comment type="caution">
    <text evidence="6">Lacks conserved residue(s) required for the propagation of feature annotation.</text>
</comment>
<dbReference type="PROSITE" id="PS50017">
    <property type="entry name" value="DEATH_DOMAIN"/>
    <property type="match status" value="1"/>
</dbReference>
<organism evidence="11 12">
    <name type="scientific">Varanus komodoensis</name>
    <name type="common">Komodo dragon</name>
    <dbReference type="NCBI Taxonomy" id="61221"/>
    <lineage>
        <taxon>Eukaryota</taxon>
        <taxon>Metazoa</taxon>
        <taxon>Chordata</taxon>
        <taxon>Craniata</taxon>
        <taxon>Vertebrata</taxon>
        <taxon>Euteleostomi</taxon>
        <taxon>Lepidosauria</taxon>
        <taxon>Squamata</taxon>
        <taxon>Bifurcata</taxon>
        <taxon>Unidentata</taxon>
        <taxon>Episquamata</taxon>
        <taxon>Toxicofera</taxon>
        <taxon>Anguimorpha</taxon>
        <taxon>Paleoanguimorpha</taxon>
        <taxon>Varanoidea</taxon>
        <taxon>Varanidae</taxon>
        <taxon>Varanus</taxon>
    </lineage>
</organism>
<dbReference type="Pfam" id="PF00020">
    <property type="entry name" value="TNFR_c6"/>
    <property type="match status" value="2"/>
</dbReference>
<reference evidence="11" key="2">
    <citation type="submission" date="2025-09" db="UniProtKB">
        <authorList>
            <consortium name="Ensembl"/>
        </authorList>
    </citation>
    <scope>IDENTIFICATION</scope>
</reference>
<keyword evidence="7" id="KW-0472">Membrane</keyword>
<keyword evidence="1" id="KW-0053">Apoptosis</keyword>
<dbReference type="InterPro" id="IPR001368">
    <property type="entry name" value="TNFR/NGFR_Cys_rich_reg"/>
</dbReference>
<dbReference type="Ensembl" id="ENSVKKT00000002277.1">
    <property type="protein sequence ID" value="ENSVKKP00000002208.1"/>
    <property type="gene ID" value="ENSVKKG00000001791.1"/>
</dbReference>
<feature type="chain" id="PRO_5034754389" description="Tumor necrosis factor receptor superfamily member 1A" evidence="8">
    <location>
        <begin position="25"/>
        <end position="414"/>
    </location>
</feature>
<evidence type="ECO:0000256" key="8">
    <source>
        <dbReference type="SAM" id="SignalP"/>
    </source>
</evidence>
<dbReference type="Proteomes" id="UP000694545">
    <property type="component" value="Unplaced"/>
</dbReference>
<dbReference type="SUPFAM" id="SSF57586">
    <property type="entry name" value="TNF receptor-like"/>
    <property type="match status" value="3"/>
</dbReference>
<evidence type="ECO:0000256" key="6">
    <source>
        <dbReference type="PROSITE-ProRule" id="PRU00206"/>
    </source>
</evidence>
<feature type="transmembrane region" description="Helical" evidence="7">
    <location>
        <begin position="222"/>
        <end position="244"/>
    </location>
</feature>
<evidence type="ECO:0000256" key="2">
    <source>
        <dbReference type="ARBA" id="ARBA00022729"/>
    </source>
</evidence>
<dbReference type="PANTHER" id="PTHR46861:SF1">
    <property type="entry name" value="TUMOR NECROSIS FACTOR RECEPTOR SUPERFAMILY MEMBER 1A"/>
    <property type="match status" value="1"/>
</dbReference>
<feature type="domain" description="TNFR-Cys" evidence="10">
    <location>
        <begin position="97"/>
        <end position="139"/>
    </location>
</feature>
<dbReference type="CDD" id="cd08313">
    <property type="entry name" value="Death_TNFR1"/>
    <property type="match status" value="1"/>
</dbReference>
<gene>
    <name evidence="11" type="primary">LOC123033212</name>
</gene>
<keyword evidence="3" id="KW-0677">Repeat</keyword>
<dbReference type="AlphaFoldDB" id="A0A8D2KRN2"/>
<feature type="domain" description="Death" evidence="9">
    <location>
        <begin position="327"/>
        <end position="410"/>
    </location>
</feature>
<keyword evidence="5" id="KW-0325">Glycoprotein</keyword>
<proteinExistence type="predicted"/>
<feature type="repeat" description="TNFR-Cys" evidence="6">
    <location>
        <begin position="140"/>
        <end position="179"/>
    </location>
</feature>
<evidence type="ECO:0000313" key="12">
    <source>
        <dbReference type="Proteomes" id="UP000694545"/>
    </source>
</evidence>
<dbReference type="Pfam" id="PF00531">
    <property type="entry name" value="Death"/>
    <property type="match status" value="1"/>
</dbReference>
<dbReference type="GO" id="GO:0005031">
    <property type="term" value="F:tumor necrosis factor receptor activity"/>
    <property type="evidence" value="ECO:0007669"/>
    <property type="project" value="TreeGrafter"/>
</dbReference>
<feature type="signal peptide" evidence="8">
    <location>
        <begin position="1"/>
        <end position="24"/>
    </location>
</feature>
<feature type="disulfide bond" evidence="6">
    <location>
        <begin position="141"/>
        <end position="156"/>
    </location>
</feature>
<evidence type="ECO:0000256" key="1">
    <source>
        <dbReference type="ARBA" id="ARBA00022703"/>
    </source>
</evidence>
<evidence type="ECO:0000256" key="7">
    <source>
        <dbReference type="SAM" id="Phobius"/>
    </source>
</evidence>
<feature type="disulfide bond" evidence="6">
    <location>
        <begin position="98"/>
        <end position="113"/>
    </location>
</feature>
<dbReference type="SMART" id="SM00208">
    <property type="entry name" value="TNFR"/>
    <property type="match status" value="3"/>
</dbReference>
<dbReference type="GO" id="GO:0006954">
    <property type="term" value="P:inflammatory response"/>
    <property type="evidence" value="ECO:0007669"/>
    <property type="project" value="TreeGrafter"/>
</dbReference>
<sequence>MVPLGLFPVLLALIKLILIQMATGESLELAFSRNTMHAIIADKKNINHSNGREKRELSCGKGYFPHPNRTHCCFKCHRGMYVERDCVESNSTPICRICHPGTYMPEDNYSDRCFECQHCHTNLGQKVLSSCTPEKDTVCGCAENQYRTSHTSEFFCKDCSACHNGTIRKTCTEFSDTVCECHYGFFLQTDQSNCSPCSSCNAQDCEARCKALNVVTHQPSSLGLMSVLSSLVVFFGAGCMLLLIRRIVKPSCQRTLSSPWCPYPSIQQPAKELPAKSVANDFLLEQNQEIRMSPKQVIQVPGETSQPVQGLPDCVKSAGKTQLPDCPTVLYIVADHVPVSRWKEFVRRLGLNENTIERISMEQRHIREAQYEMLGQWRLQAAHGATVEHISNVLNEMELSGCSEAIQEVLTSLS</sequence>
<dbReference type="OMA" id="IVETPCT"/>
<dbReference type="RefSeq" id="XP_044305629.1">
    <property type="nucleotide sequence ID" value="XM_044449694.1"/>
</dbReference>